<comment type="caution">
    <text evidence="1">The sequence shown here is derived from an EMBL/GenBank/DDBJ whole genome shotgun (WGS) entry which is preliminary data.</text>
</comment>
<gene>
    <name evidence="1" type="ORF">S01H4_65814</name>
</gene>
<accession>X1E9C5</accession>
<evidence type="ECO:0000313" key="1">
    <source>
        <dbReference type="EMBL" id="GAH29202.1"/>
    </source>
</evidence>
<dbReference type="EMBL" id="BART01040433">
    <property type="protein sequence ID" value="GAH29202.1"/>
    <property type="molecule type" value="Genomic_DNA"/>
</dbReference>
<feature type="non-terminal residue" evidence="1">
    <location>
        <position position="1"/>
    </location>
</feature>
<proteinExistence type="predicted"/>
<sequence length="88" mass="10168">DEFRNELLIRGYEIGDVDLLILLENEKKVTTEAGGKKIALSQTELLNAWKYDEVSRDYVEVELQLRGLTTDEVNILLNTKEKQWGLTK</sequence>
<name>X1E9C5_9ZZZZ</name>
<dbReference type="AlphaFoldDB" id="X1E9C5"/>
<organism evidence="1">
    <name type="scientific">marine sediment metagenome</name>
    <dbReference type="NCBI Taxonomy" id="412755"/>
    <lineage>
        <taxon>unclassified sequences</taxon>
        <taxon>metagenomes</taxon>
        <taxon>ecological metagenomes</taxon>
    </lineage>
</organism>
<reference evidence="1" key="1">
    <citation type="journal article" date="2014" name="Front. Microbiol.">
        <title>High frequency of phylogenetically diverse reductive dehalogenase-homologous genes in deep subseafloor sedimentary metagenomes.</title>
        <authorList>
            <person name="Kawai M."/>
            <person name="Futagami T."/>
            <person name="Toyoda A."/>
            <person name="Takaki Y."/>
            <person name="Nishi S."/>
            <person name="Hori S."/>
            <person name="Arai W."/>
            <person name="Tsubouchi T."/>
            <person name="Morono Y."/>
            <person name="Uchiyama I."/>
            <person name="Ito T."/>
            <person name="Fujiyama A."/>
            <person name="Inagaki F."/>
            <person name="Takami H."/>
        </authorList>
    </citation>
    <scope>NUCLEOTIDE SEQUENCE</scope>
    <source>
        <strain evidence="1">Expedition CK06-06</strain>
    </source>
</reference>
<protein>
    <submittedName>
        <fullName evidence="1">Uncharacterized protein</fullName>
    </submittedName>
</protein>